<keyword evidence="11" id="KW-1185">Reference proteome</keyword>
<evidence type="ECO:0000259" key="9">
    <source>
        <dbReference type="PROSITE" id="PS50011"/>
    </source>
</evidence>
<proteinExistence type="predicted"/>
<dbReference type="PROSITE" id="PS00108">
    <property type="entry name" value="PROTEIN_KINASE_ST"/>
    <property type="match status" value="1"/>
</dbReference>
<keyword evidence="5" id="KW-0418">Kinase</keyword>
<dbReference type="Gene3D" id="3.30.200.20">
    <property type="entry name" value="Phosphorylase Kinase, domain 1"/>
    <property type="match status" value="1"/>
</dbReference>
<evidence type="ECO:0000313" key="10">
    <source>
        <dbReference type="EMBL" id="GAA2348953.1"/>
    </source>
</evidence>
<name>A0ABN3GD84_9ACTN</name>
<dbReference type="InterPro" id="IPR008271">
    <property type="entry name" value="Ser/Thr_kinase_AS"/>
</dbReference>
<dbReference type="PANTHER" id="PTHR43289:SF6">
    <property type="entry name" value="SERINE_THREONINE-PROTEIN KINASE NEKL-3"/>
    <property type="match status" value="1"/>
</dbReference>
<evidence type="ECO:0000256" key="3">
    <source>
        <dbReference type="ARBA" id="ARBA00022679"/>
    </source>
</evidence>
<organism evidence="10 11">
    <name type="scientific">Dactylosporangium salmoneum</name>
    <dbReference type="NCBI Taxonomy" id="53361"/>
    <lineage>
        <taxon>Bacteria</taxon>
        <taxon>Bacillati</taxon>
        <taxon>Actinomycetota</taxon>
        <taxon>Actinomycetes</taxon>
        <taxon>Micromonosporales</taxon>
        <taxon>Micromonosporaceae</taxon>
        <taxon>Dactylosporangium</taxon>
    </lineage>
</organism>
<evidence type="ECO:0000256" key="6">
    <source>
        <dbReference type="ARBA" id="ARBA00022840"/>
    </source>
</evidence>
<keyword evidence="2" id="KW-0723">Serine/threonine-protein kinase</keyword>
<feature type="compositionally biased region" description="Low complexity" evidence="8">
    <location>
        <begin position="357"/>
        <end position="366"/>
    </location>
</feature>
<evidence type="ECO:0000256" key="2">
    <source>
        <dbReference type="ARBA" id="ARBA00022527"/>
    </source>
</evidence>
<evidence type="ECO:0000256" key="5">
    <source>
        <dbReference type="ARBA" id="ARBA00022777"/>
    </source>
</evidence>
<dbReference type="PROSITE" id="PS50011">
    <property type="entry name" value="PROTEIN_KINASE_DOM"/>
    <property type="match status" value="1"/>
</dbReference>
<dbReference type="Pfam" id="PF00069">
    <property type="entry name" value="Pkinase"/>
    <property type="match status" value="1"/>
</dbReference>
<dbReference type="CDD" id="cd14014">
    <property type="entry name" value="STKc_PknB_like"/>
    <property type="match status" value="1"/>
</dbReference>
<protein>
    <recommendedName>
        <fullName evidence="1">non-specific serine/threonine protein kinase</fullName>
        <ecNumber evidence="1">2.7.11.1</ecNumber>
    </recommendedName>
</protein>
<evidence type="ECO:0000256" key="1">
    <source>
        <dbReference type="ARBA" id="ARBA00012513"/>
    </source>
</evidence>
<feature type="region of interest" description="Disordered" evidence="8">
    <location>
        <begin position="332"/>
        <end position="386"/>
    </location>
</feature>
<evidence type="ECO:0000256" key="7">
    <source>
        <dbReference type="PROSITE-ProRule" id="PRU10141"/>
    </source>
</evidence>
<feature type="region of interest" description="Disordered" evidence="8">
    <location>
        <begin position="278"/>
        <end position="304"/>
    </location>
</feature>
<feature type="binding site" evidence="7">
    <location>
        <position position="35"/>
    </location>
    <ligand>
        <name>ATP</name>
        <dbReference type="ChEBI" id="CHEBI:30616"/>
    </ligand>
</feature>
<sequence>MLGGRYHLEDVLGVGGMSTVWRAHDEVLDRKVAVKLLSGPHSRDAGSRQRIRVEARAAAALAHPNVAQVYDFGETVQDGNRTPYVVMELVPGPTLEQRVRSPLSPVAALRICAEVAAGLAAAHADSMVHRDIKPANIILASTGAKVVDFGIAAAAGPARGVLDNEILGTPDYMAPERLTDDAVTPASDVYSLGVLLYRLLAGRLPWVASGPTELLDAHLHRPPASLPPLSDVPPGVAELYQRCLSKAPTARPTAAEVATALAEAAGIRAVTDDLAHAVAPPARDGGPSTVLVRPGAPTAAARRRRVRPAAGLLAGAAVVAAAAWFAIPQPTHHTSAEAGPASAESERTAPAATDAVPSATGGTTAPALPPPSQTQPALPGPAQTFVSTGGTIQARCAPAGLAEILSSAPKSPWKADWVNAGPADAATAAFAHGNMTVDMTVTCRGPNPSDPSVVTTTHTR</sequence>
<keyword evidence="6 7" id="KW-0067">ATP-binding</keyword>
<keyword evidence="3" id="KW-0808">Transferase</keyword>
<keyword evidence="4 7" id="KW-0547">Nucleotide-binding</keyword>
<dbReference type="Proteomes" id="UP001501444">
    <property type="component" value="Unassembled WGS sequence"/>
</dbReference>
<evidence type="ECO:0000313" key="11">
    <source>
        <dbReference type="Proteomes" id="UP001501444"/>
    </source>
</evidence>
<dbReference type="SMART" id="SM00220">
    <property type="entry name" value="S_TKc"/>
    <property type="match status" value="1"/>
</dbReference>
<dbReference type="Gene3D" id="1.10.510.10">
    <property type="entry name" value="Transferase(Phosphotransferase) domain 1"/>
    <property type="match status" value="1"/>
</dbReference>
<dbReference type="InterPro" id="IPR017441">
    <property type="entry name" value="Protein_kinase_ATP_BS"/>
</dbReference>
<feature type="domain" description="Protein kinase" evidence="9">
    <location>
        <begin position="6"/>
        <end position="279"/>
    </location>
</feature>
<dbReference type="InterPro" id="IPR000719">
    <property type="entry name" value="Prot_kinase_dom"/>
</dbReference>
<evidence type="ECO:0000256" key="8">
    <source>
        <dbReference type="SAM" id="MobiDB-lite"/>
    </source>
</evidence>
<dbReference type="InterPro" id="IPR011009">
    <property type="entry name" value="Kinase-like_dom_sf"/>
</dbReference>
<reference evidence="10 11" key="1">
    <citation type="journal article" date="2019" name="Int. J. Syst. Evol. Microbiol.">
        <title>The Global Catalogue of Microorganisms (GCM) 10K type strain sequencing project: providing services to taxonomists for standard genome sequencing and annotation.</title>
        <authorList>
            <consortium name="The Broad Institute Genomics Platform"/>
            <consortium name="The Broad Institute Genome Sequencing Center for Infectious Disease"/>
            <person name="Wu L."/>
            <person name="Ma J."/>
        </authorList>
    </citation>
    <scope>NUCLEOTIDE SEQUENCE [LARGE SCALE GENOMIC DNA]</scope>
    <source>
        <strain evidence="10 11">JCM 3272</strain>
    </source>
</reference>
<evidence type="ECO:0000256" key="4">
    <source>
        <dbReference type="ARBA" id="ARBA00022741"/>
    </source>
</evidence>
<accession>A0ABN3GD84</accession>
<dbReference type="PANTHER" id="PTHR43289">
    <property type="entry name" value="MITOGEN-ACTIVATED PROTEIN KINASE KINASE KINASE 20-RELATED"/>
    <property type="match status" value="1"/>
</dbReference>
<comment type="caution">
    <text evidence="10">The sequence shown here is derived from an EMBL/GenBank/DDBJ whole genome shotgun (WGS) entry which is preliminary data.</text>
</comment>
<dbReference type="SUPFAM" id="SSF56112">
    <property type="entry name" value="Protein kinase-like (PK-like)"/>
    <property type="match status" value="1"/>
</dbReference>
<dbReference type="PROSITE" id="PS00107">
    <property type="entry name" value="PROTEIN_KINASE_ATP"/>
    <property type="match status" value="1"/>
</dbReference>
<dbReference type="EMBL" id="BAAARV010000027">
    <property type="protein sequence ID" value="GAA2348953.1"/>
    <property type="molecule type" value="Genomic_DNA"/>
</dbReference>
<gene>
    <name evidence="10" type="ORF">GCM10010170_037900</name>
</gene>
<dbReference type="EC" id="2.7.11.1" evidence="1"/>